<name>A0A0S4L7P2_9BACT</name>
<protein>
    <submittedName>
        <fullName evidence="1">Uncharacterized protein</fullName>
    </submittedName>
</protein>
<keyword evidence="2" id="KW-1185">Reference proteome</keyword>
<gene>
    <name evidence="1" type="ORF">COMA1_11219</name>
</gene>
<evidence type="ECO:0000313" key="1">
    <source>
        <dbReference type="EMBL" id="CUS33557.1"/>
    </source>
</evidence>
<reference evidence="1 2" key="1">
    <citation type="submission" date="2015-10" db="EMBL/GenBank/DDBJ databases">
        <authorList>
            <person name="Gilbert D.G."/>
        </authorList>
    </citation>
    <scope>NUCLEOTIDE SEQUENCE [LARGE SCALE GENOMIC DNA]</scope>
    <source>
        <strain evidence="1">COMA1</strain>
    </source>
</reference>
<dbReference type="STRING" id="1742972.COMA1_11219"/>
<dbReference type="EMBL" id="CZQA01000001">
    <property type="protein sequence ID" value="CUS33557.1"/>
    <property type="molecule type" value="Genomic_DNA"/>
</dbReference>
<proteinExistence type="predicted"/>
<dbReference type="AlphaFoldDB" id="A0A0S4L7P2"/>
<organism evidence="1 2">
    <name type="scientific">Candidatus Nitrospira nitrosa</name>
    <dbReference type="NCBI Taxonomy" id="1742972"/>
    <lineage>
        <taxon>Bacteria</taxon>
        <taxon>Pseudomonadati</taxon>
        <taxon>Nitrospirota</taxon>
        <taxon>Nitrospiria</taxon>
        <taxon>Nitrospirales</taxon>
        <taxon>Nitrospiraceae</taxon>
        <taxon>Nitrospira</taxon>
    </lineage>
</organism>
<dbReference type="Proteomes" id="UP000199032">
    <property type="component" value="Unassembled WGS sequence"/>
</dbReference>
<accession>A0A0S4L7P2</accession>
<evidence type="ECO:0000313" key="2">
    <source>
        <dbReference type="Proteomes" id="UP000199032"/>
    </source>
</evidence>
<sequence>MCATPKPTEEICECISFSFSAQGILLDSGSEQIQLVAASGVGAIHASWPM</sequence>